<gene>
    <name evidence="1" type="ORF">CY0110_04388</name>
</gene>
<dbReference type="AlphaFoldDB" id="A3ITD4"/>
<keyword evidence="2" id="KW-1185">Reference proteome</keyword>
<dbReference type="eggNOG" id="ENOG502ZK5H">
    <property type="taxonomic scope" value="Bacteria"/>
</dbReference>
<comment type="caution">
    <text evidence="1">The sequence shown here is derived from an EMBL/GenBank/DDBJ whole genome shotgun (WGS) entry which is preliminary data.</text>
</comment>
<reference evidence="1 2" key="1">
    <citation type="submission" date="2007-03" db="EMBL/GenBank/DDBJ databases">
        <authorList>
            <person name="Stal L."/>
            <person name="Ferriera S."/>
            <person name="Johnson J."/>
            <person name="Kravitz S."/>
            <person name="Beeson K."/>
            <person name="Sutton G."/>
            <person name="Rogers Y.-H."/>
            <person name="Friedman R."/>
            <person name="Frazier M."/>
            <person name="Venter J.C."/>
        </authorList>
    </citation>
    <scope>NUCLEOTIDE SEQUENCE [LARGE SCALE GENOMIC DNA]</scope>
    <source>
        <strain evidence="1 2">CCY0110</strain>
    </source>
</reference>
<dbReference type="Proteomes" id="UP000003781">
    <property type="component" value="Unassembled WGS sequence"/>
</dbReference>
<sequence>MSTFDIGPNLEQAKDMADHNGLDVDKIEALLQDIEKILQRSLSEKYKAIFYLSATGLFSAEDLAEIFNHNPKNLNGDFNKNFGDYLKPDLG</sequence>
<evidence type="ECO:0000313" key="2">
    <source>
        <dbReference type="Proteomes" id="UP000003781"/>
    </source>
</evidence>
<accession>A3ITD4</accession>
<proteinExistence type="predicted"/>
<protein>
    <submittedName>
        <fullName evidence="1">Uncharacterized protein</fullName>
    </submittedName>
</protein>
<evidence type="ECO:0000313" key="1">
    <source>
        <dbReference type="EMBL" id="EAZ90219.1"/>
    </source>
</evidence>
<dbReference type="RefSeq" id="WP_008276639.1">
    <property type="nucleotide sequence ID" value="NZ_AAXW01000028.1"/>
</dbReference>
<dbReference type="OrthoDB" id="9993148at2"/>
<name>A3ITD4_9CHRO</name>
<dbReference type="EMBL" id="AAXW01000028">
    <property type="protein sequence ID" value="EAZ90219.1"/>
    <property type="molecule type" value="Genomic_DNA"/>
</dbReference>
<organism evidence="1 2">
    <name type="scientific">Crocosphaera chwakensis CCY0110</name>
    <dbReference type="NCBI Taxonomy" id="391612"/>
    <lineage>
        <taxon>Bacteria</taxon>
        <taxon>Bacillati</taxon>
        <taxon>Cyanobacteriota</taxon>
        <taxon>Cyanophyceae</taxon>
        <taxon>Oscillatoriophycideae</taxon>
        <taxon>Chroococcales</taxon>
        <taxon>Aphanothecaceae</taxon>
        <taxon>Crocosphaera</taxon>
        <taxon>Crocosphaera chwakensis</taxon>
    </lineage>
</organism>